<evidence type="ECO:0000259" key="2">
    <source>
        <dbReference type="Pfam" id="PF04892"/>
    </source>
</evidence>
<dbReference type="EMBL" id="CP017704">
    <property type="protein sequence ID" value="ASS94432.1"/>
    <property type="molecule type" value="Genomic_DNA"/>
</dbReference>
<keyword evidence="1" id="KW-0812">Transmembrane</keyword>
<feature type="domain" description="VanZ-like" evidence="2">
    <location>
        <begin position="16"/>
        <end position="155"/>
    </location>
</feature>
<name>A0A223EGS6_9BACI</name>
<accession>A0A223EGS6</accession>
<dbReference type="OrthoDB" id="4822551at2"/>
<dbReference type="Pfam" id="PF04892">
    <property type="entry name" value="VanZ"/>
    <property type="match status" value="1"/>
</dbReference>
<organism evidence="3 4">
    <name type="scientific">Peribacillus simplex NBRC 15720 = DSM 1321</name>
    <dbReference type="NCBI Taxonomy" id="1349754"/>
    <lineage>
        <taxon>Bacteria</taxon>
        <taxon>Bacillati</taxon>
        <taxon>Bacillota</taxon>
        <taxon>Bacilli</taxon>
        <taxon>Bacillales</taxon>
        <taxon>Bacillaceae</taxon>
        <taxon>Peribacillus</taxon>
    </lineage>
</organism>
<dbReference type="PANTHER" id="PTHR36834">
    <property type="entry name" value="MEMBRANE PROTEIN-RELATED"/>
    <property type="match status" value="1"/>
</dbReference>
<dbReference type="InterPro" id="IPR006976">
    <property type="entry name" value="VanZ-like"/>
</dbReference>
<dbReference type="InterPro" id="IPR053150">
    <property type="entry name" value="Teicoplanin_resist-assoc"/>
</dbReference>
<feature type="transmembrane region" description="Helical" evidence="1">
    <location>
        <begin position="139"/>
        <end position="157"/>
    </location>
</feature>
<sequence length="171" mass="19257">MKKIIIQDIIIPALFASYIFLLTKVILFKFGHIDITFLLEQLQSNLKNPANMKDRLLLFGNFIPLNEIVSAVQNRTYHNIFNLLGNIALFIPFGIFLPLVIGKGYINLKRVCCISIIVSLCFEVSQAVFNIGIFDVDDLLLNTFGGMLGYALFKFGIKSCRCTRMKGVPST</sequence>
<keyword evidence="1" id="KW-1133">Transmembrane helix</keyword>
<keyword evidence="1" id="KW-0472">Membrane</keyword>
<dbReference type="Proteomes" id="UP000214618">
    <property type="component" value="Chromosome"/>
</dbReference>
<feature type="transmembrane region" description="Helical" evidence="1">
    <location>
        <begin position="80"/>
        <end position="101"/>
    </location>
</feature>
<reference evidence="3 4" key="1">
    <citation type="submission" date="2016-10" db="EMBL/GenBank/DDBJ databases">
        <title>The whole genome sequencing and assembly of Bacillus simplex DSM 1321 strain.</title>
        <authorList>
            <person name="Park M.-K."/>
            <person name="Lee Y.-J."/>
            <person name="Yi H."/>
            <person name="Bahn Y.-S."/>
            <person name="Kim J.F."/>
            <person name="Lee D.-W."/>
        </authorList>
    </citation>
    <scope>NUCLEOTIDE SEQUENCE [LARGE SCALE GENOMIC DNA]</scope>
    <source>
        <strain evidence="3 4">DSM 1321</strain>
    </source>
</reference>
<dbReference type="AlphaFoldDB" id="A0A223EGS6"/>
<gene>
    <name evidence="3" type="ORF">BS1321_11075</name>
</gene>
<feature type="transmembrane region" description="Helical" evidence="1">
    <location>
        <begin position="113"/>
        <end position="133"/>
    </location>
</feature>
<evidence type="ECO:0000313" key="4">
    <source>
        <dbReference type="Proteomes" id="UP000214618"/>
    </source>
</evidence>
<evidence type="ECO:0000256" key="1">
    <source>
        <dbReference type="SAM" id="Phobius"/>
    </source>
</evidence>
<dbReference type="RefSeq" id="WP_063236199.1">
    <property type="nucleotide sequence ID" value="NZ_BCVO01000040.1"/>
</dbReference>
<dbReference type="GeneID" id="56473285"/>
<protein>
    <recommendedName>
        <fullName evidence="2">VanZ-like domain-containing protein</fullName>
    </recommendedName>
</protein>
<evidence type="ECO:0000313" key="3">
    <source>
        <dbReference type="EMBL" id="ASS94432.1"/>
    </source>
</evidence>
<dbReference type="PANTHER" id="PTHR36834:SF1">
    <property type="entry name" value="INTEGRAL MEMBRANE PROTEIN"/>
    <property type="match status" value="1"/>
</dbReference>
<feature type="transmembrane region" description="Helical" evidence="1">
    <location>
        <begin position="9"/>
        <end position="30"/>
    </location>
</feature>
<proteinExistence type="predicted"/>